<dbReference type="AlphaFoldDB" id="A0A0N5APF3"/>
<dbReference type="GO" id="GO:0052689">
    <property type="term" value="F:carboxylic ester hydrolase activity"/>
    <property type="evidence" value="ECO:0007669"/>
    <property type="project" value="InterPro"/>
</dbReference>
<dbReference type="Gene3D" id="3.40.50.1820">
    <property type="entry name" value="alpha/beta hydrolase"/>
    <property type="match status" value="1"/>
</dbReference>
<name>A0A0N5APF3_9BILA</name>
<evidence type="ECO:0000313" key="6">
    <source>
        <dbReference type="WBParaSite" id="SMUV_0000652801-mRNA-1"/>
    </source>
</evidence>
<evidence type="ECO:0000256" key="1">
    <source>
        <dbReference type="ARBA" id="ARBA00010515"/>
    </source>
</evidence>
<dbReference type="PIRSF" id="PIRSF037251">
    <property type="entry name" value="Arylacetamide_deacetylase"/>
    <property type="match status" value="1"/>
</dbReference>
<sequence length="374" mass="43060">MALTIFLSLIALVYAVTFVFYIPLPDGICDRLKIQIVEQLLRISHEYMGDLVECLFGAKVRNYFMRCIISIPFLFKHRAPKWVTVQKRLIGNVPVRLYIPKKIKSEGLIFFIHGGGFAVMKPGYYDSLMYMFIKRLGIRIISIDYRLSPENIYPAAVEDCESVYMQLMFGKVDHLEFDKNRVCLMGDSAGGNLATVLAQRILKKKLPKSKCQVLVYPVIHAFDFHSPSYQLYNKEYNGTALLNPRMMARWYLLYLGIPATMSNIKKILQNQHIRRLSVLELLCEAFERHGYDPDFTPIMGKDLTGLCSAMIVTGGYDILRDEGVLYARHLKSYNVPVVWNHYKAAYHGVLNMPCSQQRRQIVDDIVAYIKSQLN</sequence>
<evidence type="ECO:0000313" key="5">
    <source>
        <dbReference type="Proteomes" id="UP000046393"/>
    </source>
</evidence>
<feature type="active site" evidence="3">
    <location>
        <position position="317"/>
    </location>
</feature>
<protein>
    <submittedName>
        <fullName evidence="6">Abhydrolase_3 domain-containing protein</fullName>
    </submittedName>
</protein>
<keyword evidence="2" id="KW-0378">Hydrolase</keyword>
<accession>A0A0N5APF3</accession>
<feature type="domain" description="Alpha/beta hydrolase fold-3" evidence="4">
    <location>
        <begin position="109"/>
        <end position="350"/>
    </location>
</feature>
<feature type="active site" evidence="3">
    <location>
        <position position="188"/>
    </location>
</feature>
<dbReference type="WBParaSite" id="SMUV_0000652801-mRNA-1">
    <property type="protein sequence ID" value="SMUV_0000652801-mRNA-1"/>
    <property type="gene ID" value="SMUV_0000652801"/>
</dbReference>
<dbReference type="SUPFAM" id="SSF53474">
    <property type="entry name" value="alpha/beta-Hydrolases"/>
    <property type="match status" value="1"/>
</dbReference>
<dbReference type="PANTHER" id="PTHR48081">
    <property type="entry name" value="AB HYDROLASE SUPERFAMILY PROTEIN C4A8.06C"/>
    <property type="match status" value="1"/>
</dbReference>
<proteinExistence type="inferred from homology"/>
<dbReference type="InterPro" id="IPR013094">
    <property type="entry name" value="AB_hydrolase_3"/>
</dbReference>
<evidence type="ECO:0000256" key="2">
    <source>
        <dbReference type="ARBA" id="ARBA00022801"/>
    </source>
</evidence>
<feature type="active site" evidence="3">
    <location>
        <position position="347"/>
    </location>
</feature>
<dbReference type="GO" id="GO:0016020">
    <property type="term" value="C:membrane"/>
    <property type="evidence" value="ECO:0007669"/>
    <property type="project" value="InterPro"/>
</dbReference>
<dbReference type="ESTHER" id="9bila-a0a0n5apf3">
    <property type="family name" value="Arylacetamide_deacetylase"/>
</dbReference>
<dbReference type="PANTHER" id="PTHR48081:SF8">
    <property type="entry name" value="ALPHA_BETA HYDROLASE FOLD-3 DOMAIN-CONTAINING PROTEIN-RELATED"/>
    <property type="match status" value="1"/>
</dbReference>
<dbReference type="Pfam" id="PF07859">
    <property type="entry name" value="Abhydrolase_3"/>
    <property type="match status" value="1"/>
</dbReference>
<evidence type="ECO:0000256" key="3">
    <source>
        <dbReference type="PIRSR" id="PIRSR037251-1"/>
    </source>
</evidence>
<evidence type="ECO:0000259" key="4">
    <source>
        <dbReference type="Pfam" id="PF07859"/>
    </source>
</evidence>
<dbReference type="STRING" id="451379.A0A0N5APF3"/>
<dbReference type="InterPro" id="IPR050300">
    <property type="entry name" value="GDXG_lipolytic_enzyme"/>
</dbReference>
<organism evidence="5 6">
    <name type="scientific">Syphacia muris</name>
    <dbReference type="NCBI Taxonomy" id="451379"/>
    <lineage>
        <taxon>Eukaryota</taxon>
        <taxon>Metazoa</taxon>
        <taxon>Ecdysozoa</taxon>
        <taxon>Nematoda</taxon>
        <taxon>Chromadorea</taxon>
        <taxon>Rhabditida</taxon>
        <taxon>Spirurina</taxon>
        <taxon>Oxyuridomorpha</taxon>
        <taxon>Oxyuroidea</taxon>
        <taxon>Oxyuridae</taxon>
        <taxon>Syphacia</taxon>
    </lineage>
</organism>
<reference evidence="6" key="1">
    <citation type="submission" date="2017-02" db="UniProtKB">
        <authorList>
            <consortium name="WormBaseParasite"/>
        </authorList>
    </citation>
    <scope>IDENTIFICATION</scope>
</reference>
<keyword evidence="5" id="KW-1185">Reference proteome</keyword>
<comment type="similarity">
    <text evidence="1">Belongs to the 'GDXG' lipolytic enzyme family.</text>
</comment>
<dbReference type="InterPro" id="IPR029058">
    <property type="entry name" value="AB_hydrolase_fold"/>
</dbReference>
<dbReference type="Proteomes" id="UP000046393">
    <property type="component" value="Unplaced"/>
</dbReference>
<dbReference type="InterPro" id="IPR017157">
    <property type="entry name" value="Arylacetamide_deacetylase"/>
</dbReference>